<organism evidence="1 2">
    <name type="scientific">Papaver atlanticum</name>
    <dbReference type="NCBI Taxonomy" id="357466"/>
    <lineage>
        <taxon>Eukaryota</taxon>
        <taxon>Viridiplantae</taxon>
        <taxon>Streptophyta</taxon>
        <taxon>Embryophyta</taxon>
        <taxon>Tracheophyta</taxon>
        <taxon>Spermatophyta</taxon>
        <taxon>Magnoliopsida</taxon>
        <taxon>Ranunculales</taxon>
        <taxon>Papaveraceae</taxon>
        <taxon>Papaveroideae</taxon>
        <taxon>Papaver</taxon>
    </lineage>
</organism>
<dbReference type="Proteomes" id="UP001202328">
    <property type="component" value="Unassembled WGS sequence"/>
</dbReference>
<feature type="non-terminal residue" evidence="1">
    <location>
        <position position="1"/>
    </location>
</feature>
<protein>
    <submittedName>
        <fullName evidence="1">Uncharacterized protein</fullName>
    </submittedName>
</protein>
<keyword evidence="2" id="KW-1185">Reference proteome</keyword>
<name>A0AAD4XYI3_9MAGN</name>
<gene>
    <name evidence="1" type="ORF">MKW98_011093</name>
</gene>
<dbReference type="AlphaFoldDB" id="A0AAD4XYI3"/>
<evidence type="ECO:0000313" key="1">
    <source>
        <dbReference type="EMBL" id="KAI3958405.1"/>
    </source>
</evidence>
<proteinExistence type="predicted"/>
<sequence length="63" mass="7267">NAEMGSIEVALVNIRTFKSSCYSSRMVELLTDHKLFQSECFHLMLNIVHRSSYIIVPIIYTIC</sequence>
<comment type="caution">
    <text evidence="1">The sequence shown here is derived from an EMBL/GenBank/DDBJ whole genome shotgun (WGS) entry which is preliminary data.</text>
</comment>
<dbReference type="EMBL" id="JAJJMB010001160">
    <property type="protein sequence ID" value="KAI3958405.1"/>
    <property type="molecule type" value="Genomic_DNA"/>
</dbReference>
<evidence type="ECO:0000313" key="2">
    <source>
        <dbReference type="Proteomes" id="UP001202328"/>
    </source>
</evidence>
<accession>A0AAD4XYI3</accession>
<reference evidence="1" key="1">
    <citation type="submission" date="2022-04" db="EMBL/GenBank/DDBJ databases">
        <title>A functionally conserved STORR gene fusion in Papaver species that diverged 16.8 million years ago.</title>
        <authorList>
            <person name="Catania T."/>
        </authorList>
    </citation>
    <scope>NUCLEOTIDE SEQUENCE</scope>
    <source>
        <strain evidence="1">S-188037</strain>
    </source>
</reference>